<gene>
    <name evidence="9" type="primary">trpC</name>
    <name evidence="10" type="ORF">JCM5805K_1850</name>
</gene>
<keyword evidence="8 9" id="KW-0456">Lyase</keyword>
<dbReference type="CDD" id="cd00331">
    <property type="entry name" value="IGPS"/>
    <property type="match status" value="1"/>
</dbReference>
<protein>
    <recommendedName>
        <fullName evidence="9">Indole-3-glycerol phosphate synthase</fullName>
        <shortName evidence="9">IGPS</shortName>
        <ecNumber evidence="9">4.1.1.48</ecNumber>
    </recommendedName>
</protein>
<evidence type="ECO:0000256" key="1">
    <source>
        <dbReference type="ARBA" id="ARBA00001633"/>
    </source>
</evidence>
<evidence type="ECO:0000256" key="3">
    <source>
        <dbReference type="ARBA" id="ARBA00008737"/>
    </source>
</evidence>
<evidence type="ECO:0000256" key="7">
    <source>
        <dbReference type="ARBA" id="ARBA00023141"/>
    </source>
</evidence>
<dbReference type="InterPro" id="IPR011060">
    <property type="entry name" value="RibuloseP-bd_barrel"/>
</dbReference>
<organism evidence="10 11">
    <name type="scientific">Lactococcus lactis subsp. lactis</name>
    <name type="common">Streptococcus lactis</name>
    <dbReference type="NCBI Taxonomy" id="1360"/>
    <lineage>
        <taxon>Bacteria</taxon>
        <taxon>Bacillati</taxon>
        <taxon>Bacillota</taxon>
        <taxon>Bacilli</taxon>
        <taxon>Lactobacillales</taxon>
        <taxon>Streptococcaceae</taxon>
        <taxon>Lactococcus</taxon>
    </lineage>
</organism>
<dbReference type="NCBIfam" id="NF001371">
    <property type="entry name" value="PRK00278.1-3"/>
    <property type="match status" value="1"/>
</dbReference>
<dbReference type="InterPro" id="IPR013785">
    <property type="entry name" value="Aldolase_TIM"/>
</dbReference>
<dbReference type="GO" id="GO:0004425">
    <property type="term" value="F:indole-3-glycerol-phosphate synthase activity"/>
    <property type="evidence" value="ECO:0007669"/>
    <property type="project" value="UniProtKB-UniRule"/>
</dbReference>
<dbReference type="HAMAP" id="MF_00134_B">
    <property type="entry name" value="IGPS_B"/>
    <property type="match status" value="1"/>
</dbReference>
<dbReference type="PANTHER" id="PTHR22854:SF2">
    <property type="entry name" value="INDOLE-3-GLYCEROL-PHOSPHATE SYNTHASE"/>
    <property type="match status" value="1"/>
</dbReference>
<dbReference type="SUPFAM" id="SSF51366">
    <property type="entry name" value="Ribulose-phoshate binding barrel"/>
    <property type="match status" value="1"/>
</dbReference>
<accession>A0A0B8R3A3</accession>
<reference evidence="10 11" key="1">
    <citation type="submission" date="2015-01" db="EMBL/GenBank/DDBJ databases">
        <title>Lactococcus lactis subsp.lactis JCM 5805 whole genome shotgun sequence.</title>
        <authorList>
            <person name="Fujii T."/>
            <person name="Tomita Y."/>
            <person name="Ikushima S."/>
            <person name="Fujiwara D."/>
        </authorList>
    </citation>
    <scope>NUCLEOTIDE SEQUENCE [LARGE SCALE GENOMIC DNA]</scope>
    <source>
        <strain evidence="10 11">JCM 5805</strain>
    </source>
</reference>
<evidence type="ECO:0000313" key="10">
    <source>
        <dbReference type="EMBL" id="GAM80734.1"/>
    </source>
</evidence>
<dbReference type="FunFam" id="3.20.20.70:FF:000024">
    <property type="entry name" value="Indole-3-glycerol phosphate synthase"/>
    <property type="match status" value="1"/>
</dbReference>
<keyword evidence="4 9" id="KW-0028">Amino-acid biosynthesis</keyword>
<evidence type="ECO:0000256" key="4">
    <source>
        <dbReference type="ARBA" id="ARBA00022605"/>
    </source>
</evidence>
<dbReference type="Gene3D" id="3.20.20.70">
    <property type="entry name" value="Aldolase class I"/>
    <property type="match status" value="1"/>
</dbReference>
<proteinExistence type="inferred from homology"/>
<keyword evidence="7 9" id="KW-0057">Aromatic amino acid biosynthesis</keyword>
<dbReference type="PROSITE" id="PS00614">
    <property type="entry name" value="IGPS"/>
    <property type="match status" value="1"/>
</dbReference>
<dbReference type="GO" id="GO:0000162">
    <property type="term" value="P:L-tryptophan biosynthetic process"/>
    <property type="evidence" value="ECO:0007669"/>
    <property type="project" value="UniProtKB-UniRule"/>
</dbReference>
<dbReference type="Proteomes" id="UP000031847">
    <property type="component" value="Unassembled WGS sequence"/>
</dbReference>
<evidence type="ECO:0000256" key="9">
    <source>
        <dbReference type="HAMAP-Rule" id="MF_00134"/>
    </source>
</evidence>
<dbReference type="PANTHER" id="PTHR22854">
    <property type="entry name" value="TRYPTOPHAN BIOSYNTHESIS PROTEIN"/>
    <property type="match status" value="1"/>
</dbReference>
<comment type="similarity">
    <text evidence="3 9">Belongs to the TrpC family.</text>
</comment>
<evidence type="ECO:0000256" key="8">
    <source>
        <dbReference type="ARBA" id="ARBA00023239"/>
    </source>
</evidence>
<evidence type="ECO:0000256" key="5">
    <source>
        <dbReference type="ARBA" id="ARBA00022793"/>
    </source>
</evidence>
<dbReference type="EC" id="4.1.1.48" evidence="9"/>
<comment type="caution">
    <text evidence="10">The sequence shown here is derived from an EMBL/GenBank/DDBJ whole genome shotgun (WGS) entry which is preliminary data.</text>
</comment>
<evidence type="ECO:0000256" key="2">
    <source>
        <dbReference type="ARBA" id="ARBA00004696"/>
    </source>
</evidence>
<dbReference type="InterPro" id="IPR045186">
    <property type="entry name" value="Indole-3-glycerol_P_synth"/>
</dbReference>
<dbReference type="AlphaFoldDB" id="A0A0B8R3A3"/>
<dbReference type="InterPro" id="IPR013798">
    <property type="entry name" value="Indole-3-glycerol_P_synth_dom"/>
</dbReference>
<evidence type="ECO:0000256" key="6">
    <source>
        <dbReference type="ARBA" id="ARBA00022822"/>
    </source>
</evidence>
<dbReference type="PATRIC" id="fig|1360.96.peg.2273"/>
<keyword evidence="6 9" id="KW-0822">Tryptophan biosynthesis</keyword>
<dbReference type="RefSeq" id="WP_023188793.1">
    <property type="nucleotide sequence ID" value="NZ_BAABQR010000005.1"/>
</dbReference>
<comment type="catalytic activity">
    <reaction evidence="1 9">
        <text>1-(2-carboxyphenylamino)-1-deoxy-D-ribulose 5-phosphate + H(+) = (1S,2R)-1-C-(indol-3-yl)glycerol 3-phosphate + CO2 + H2O</text>
        <dbReference type="Rhea" id="RHEA:23476"/>
        <dbReference type="ChEBI" id="CHEBI:15377"/>
        <dbReference type="ChEBI" id="CHEBI:15378"/>
        <dbReference type="ChEBI" id="CHEBI:16526"/>
        <dbReference type="ChEBI" id="CHEBI:58613"/>
        <dbReference type="ChEBI" id="CHEBI:58866"/>
        <dbReference type="EC" id="4.1.1.48"/>
    </reaction>
</comment>
<dbReference type="InterPro" id="IPR001468">
    <property type="entry name" value="Indole-3-GlycerolPSynthase_CS"/>
</dbReference>
<dbReference type="GO" id="GO:0004640">
    <property type="term" value="F:phosphoribosylanthranilate isomerase activity"/>
    <property type="evidence" value="ECO:0007669"/>
    <property type="project" value="TreeGrafter"/>
</dbReference>
<comment type="pathway">
    <text evidence="2 9">Amino-acid biosynthesis; L-tryptophan biosynthesis; L-tryptophan from chorismate: step 4/5.</text>
</comment>
<sequence length="264" mass="29760">MNIKKGKFLETILAEKRLEIAKMPEEQVGKVRQTYNFYDYLKEHSDQLQVIAEVKKASPSLGDINLEVDIVDQAKNYEQAGAAMISVLTDPVFFKGNIEYLREISENVQIPTLNKDFIIDKKQINRAVNAGATVILLIVAVFENQYPKLQNLYNYAISLGLEVLVETHNKAELEIAHQLGAKIIGVNNRNLKTFEVSLQNSVDLTPYFKEDSNYISESGIFSANEAQKVSDTFNGILVGTALMQSENLEKSLKDLKVKRKTNEN</sequence>
<evidence type="ECO:0000313" key="11">
    <source>
        <dbReference type="Proteomes" id="UP000031847"/>
    </source>
</evidence>
<keyword evidence="5 9" id="KW-0210">Decarboxylase</keyword>
<name>A0A0B8R3A3_LACLL</name>
<dbReference type="UniPathway" id="UPA00035">
    <property type="reaction ID" value="UER00043"/>
</dbReference>
<dbReference type="EMBL" id="BBSI01000030">
    <property type="protein sequence ID" value="GAM80734.1"/>
    <property type="molecule type" value="Genomic_DNA"/>
</dbReference>
<dbReference type="Pfam" id="PF00218">
    <property type="entry name" value="IGPS"/>
    <property type="match status" value="1"/>
</dbReference>